<dbReference type="InterPro" id="IPR027417">
    <property type="entry name" value="P-loop_NTPase"/>
</dbReference>
<comment type="caution">
    <text evidence="3">The sequence shown here is derived from an EMBL/GenBank/DDBJ whole genome shotgun (WGS) entry which is preliminary data.</text>
</comment>
<dbReference type="PANTHER" id="PTHR32182">
    <property type="entry name" value="DNA REPLICATION AND REPAIR PROTEIN RECF"/>
    <property type="match status" value="1"/>
</dbReference>
<dbReference type="Pfam" id="PF13476">
    <property type="entry name" value="AAA_23"/>
    <property type="match status" value="1"/>
</dbReference>
<organism evidence="3 4">
    <name type="scientific">Agathobacter rectalis</name>
    <dbReference type="NCBI Taxonomy" id="39491"/>
    <lineage>
        <taxon>Bacteria</taxon>
        <taxon>Bacillati</taxon>
        <taxon>Bacillota</taxon>
        <taxon>Clostridia</taxon>
        <taxon>Lachnospirales</taxon>
        <taxon>Lachnospiraceae</taxon>
        <taxon>Agathobacter</taxon>
    </lineage>
</organism>
<dbReference type="GO" id="GO:0006302">
    <property type="term" value="P:double-strand break repair"/>
    <property type="evidence" value="ECO:0007669"/>
    <property type="project" value="TreeGrafter"/>
</dbReference>
<sequence length="799" mass="91129">MKINSVECEQFAGLQDKKIEFKSGLNIITGDNECGKSTIVDLIYTLFFKSSKLDGRCDAEFIDKYFPKRVNGLDGDVIDGTIIFETEDGIYKLKKEWEKGEGSCRLTLPDGTSIKKMSTISALMNDMLKHRAGVYSEIVFASQKRNQIAIESIMKTIGKKSDPLSDTKEDMKSILTQAVLETGGVSIEKIEKEINMHLDNLSGRWDFDTDSPEGGRKRASYKNAWLKGAGEIVQAYYSYDEVKSKQIDTENIEKEIELEKENINKIVNKKDIIVEKRDKFLKFRGTIDQISLLKNSIKDTKSKIERMKEDYVKWPESCKKINIAKDLSAKLEQVMAYELYVNAKVANDSYCEKKKLLENLKEIDAEDIRRLSNLLSQKQIEENKLAGININAKINKLGENPINIESLANGSEIALNSEVINITEAIKVSVPGVMEMELFPNGVNVSEVNESINKLNIDINQIYQKYEISDIEMLREMSDLYISTKQEVERLKLKLDNVLGNKTWDEVVTANKLEVNDIKPEKEIRRELSAICGNKTIDSFIGGLETIVEGYESTYETMDRLKELILSRSNDLEKYRRQINSVDEIPDEYKYINDADEYETSIKLEISVLESQLENHNNILRELEIKLGEKSAEEYSDELRERKAILDYKKNEYNHWKNIHAVFSKIKKETSGNPIEGIEKKFNEYLSVITSGGVKLESMNDKMDVNLSSGVNALTYDILSDGTKDTISLAFRLAMLEQLYPEGEGLAIFDDPFTDMDDERVSQACGLIQKFSERNQVIFTTCNRKYNDLLSGNKISISK</sequence>
<gene>
    <name evidence="3" type="ORF">DWV45_03655</name>
</gene>
<evidence type="ECO:0000256" key="1">
    <source>
        <dbReference type="SAM" id="Coils"/>
    </source>
</evidence>
<dbReference type="RefSeq" id="WP_118326408.1">
    <property type="nucleotide sequence ID" value="NZ_QSAZ01000003.1"/>
</dbReference>
<protein>
    <recommendedName>
        <fullName evidence="2">Rad50/SbcC-type AAA domain-containing protein</fullName>
    </recommendedName>
</protein>
<feature type="coiled-coil region" evidence="1">
    <location>
        <begin position="606"/>
        <end position="633"/>
    </location>
</feature>
<name>A0A413DPI9_9FIRM</name>
<dbReference type="Proteomes" id="UP000283683">
    <property type="component" value="Unassembled WGS sequence"/>
</dbReference>
<evidence type="ECO:0000313" key="4">
    <source>
        <dbReference type="Proteomes" id="UP000283683"/>
    </source>
</evidence>
<dbReference type="EMBL" id="QSAZ01000003">
    <property type="protein sequence ID" value="RGW88480.1"/>
    <property type="molecule type" value="Genomic_DNA"/>
</dbReference>
<feature type="domain" description="Rad50/SbcC-type AAA" evidence="2">
    <location>
        <begin position="6"/>
        <end position="195"/>
    </location>
</feature>
<keyword evidence="1" id="KW-0175">Coiled coil</keyword>
<reference evidence="3 4" key="1">
    <citation type="submission" date="2018-08" db="EMBL/GenBank/DDBJ databases">
        <title>A genome reference for cultivated species of the human gut microbiota.</title>
        <authorList>
            <person name="Zou Y."/>
            <person name="Xue W."/>
            <person name="Luo G."/>
        </authorList>
    </citation>
    <scope>NUCLEOTIDE SEQUENCE [LARGE SCALE GENOMIC DNA]</scope>
    <source>
        <strain evidence="3 4">AF06-19</strain>
    </source>
</reference>
<evidence type="ECO:0000313" key="3">
    <source>
        <dbReference type="EMBL" id="RGW88480.1"/>
    </source>
</evidence>
<dbReference type="SUPFAM" id="SSF52540">
    <property type="entry name" value="P-loop containing nucleoside triphosphate hydrolases"/>
    <property type="match status" value="1"/>
</dbReference>
<proteinExistence type="predicted"/>
<evidence type="ECO:0000259" key="2">
    <source>
        <dbReference type="Pfam" id="PF13476"/>
    </source>
</evidence>
<accession>A0A413DPI9</accession>
<dbReference type="InterPro" id="IPR038729">
    <property type="entry name" value="Rad50/SbcC_AAA"/>
</dbReference>
<dbReference type="AlphaFoldDB" id="A0A413DPI9"/>
<feature type="coiled-coil region" evidence="1">
    <location>
        <begin position="242"/>
        <end position="310"/>
    </location>
</feature>
<dbReference type="Gene3D" id="3.40.50.300">
    <property type="entry name" value="P-loop containing nucleotide triphosphate hydrolases"/>
    <property type="match status" value="2"/>
</dbReference>
<dbReference type="GO" id="GO:0000731">
    <property type="term" value="P:DNA synthesis involved in DNA repair"/>
    <property type="evidence" value="ECO:0007669"/>
    <property type="project" value="TreeGrafter"/>
</dbReference>
<dbReference type="PANTHER" id="PTHR32182:SF0">
    <property type="entry name" value="DNA REPLICATION AND REPAIR PROTEIN RECF"/>
    <property type="match status" value="1"/>
</dbReference>